<evidence type="ECO:0000256" key="16">
    <source>
        <dbReference type="PIRSR" id="PIRSR006337-2"/>
    </source>
</evidence>
<evidence type="ECO:0000256" key="15">
    <source>
        <dbReference type="PIRSR" id="PIRSR006337-1"/>
    </source>
</evidence>
<comment type="subcellular location">
    <subcellularLocation>
        <location evidence="1 15">Cytoplasm</location>
    </subcellularLocation>
</comment>
<dbReference type="KEGG" id="tbd:Tbd_1173"/>
<evidence type="ECO:0000256" key="6">
    <source>
        <dbReference type="ARBA" id="ARBA00022490"/>
    </source>
</evidence>
<dbReference type="SUPFAM" id="SSF81296">
    <property type="entry name" value="E set domains"/>
    <property type="match status" value="1"/>
</dbReference>
<dbReference type="PIRSF" id="PIRSF006337">
    <property type="entry name" value="Trehalose_TreZ"/>
    <property type="match status" value="1"/>
</dbReference>
<feature type="binding site" evidence="16">
    <location>
        <begin position="257"/>
        <end position="262"/>
    </location>
    <ligand>
        <name>substrate</name>
    </ligand>
</feature>
<evidence type="ECO:0000256" key="17">
    <source>
        <dbReference type="PIRSR" id="PIRSR006337-3"/>
    </source>
</evidence>
<dbReference type="NCBIfam" id="TIGR02402">
    <property type="entry name" value="trehalose_TreZ"/>
    <property type="match status" value="1"/>
</dbReference>
<sequence>MPFGTRITPEGVRFRLWAPGCERVMLHIEEGAAVGRMMMPSGDGWFELLVDGAGAGTPYRFEVNDGLRVPDPASRFNPDDVHGASVVVDPTAFAWRDTAWKGRPWEEAVVYELHVGTFSPSGTFAGVIERLDYLVDLGVTAIELMPVADFPGVHNWGYDGVLLFAPDSRYGTPDDLKALVQSAHDKGLMVLLDVVYNHFGPEGNYLHVYARKFFSERHHTLWGAAINFDGSGSRTVRDFFIHNALYWLQEYHFDGLRLDAVHAIIDDSARHILTELAERVHAEIGSERAVHLILENDANEAHHLGQGGYTAQWNDDIHHALHVLATGEADGYYGDYADAPLVHLGRCLTEGFAYQGQASAYHEGESRGEPSGHLPLQAFVAFVQNHDQVGNRAFGERLTQLAPESALRAVAAVLLLAPSVPMLFMGEEFGARTPFQFFCDFGGELRDAVTQGRRREFRKFARFADPAAQAAIPDPNRPETFLASRLDWSEAGAGALDQYRGLLKLRRETIVPRLRLIEPGSAAFEVVAGVLRVRWGLHDGASLQLTAHLSQEPLGEVALEGEVIFATSDAAAAGVLGPWSVVWTLAAAETQA</sequence>
<dbReference type="AlphaFoldDB" id="Q3SJM8"/>
<dbReference type="OrthoDB" id="9800174at2"/>
<dbReference type="GO" id="GO:0005737">
    <property type="term" value="C:cytoplasm"/>
    <property type="evidence" value="ECO:0007669"/>
    <property type="project" value="UniProtKB-SubCell"/>
</dbReference>
<dbReference type="Pfam" id="PF11941">
    <property type="entry name" value="DUF3459"/>
    <property type="match status" value="1"/>
</dbReference>
<keyword evidence="6" id="KW-0963">Cytoplasm</keyword>
<evidence type="ECO:0000256" key="5">
    <source>
        <dbReference type="ARBA" id="ARBA00015938"/>
    </source>
</evidence>
<keyword evidence="8" id="KW-0119">Carbohydrate metabolism</keyword>
<feature type="site" description="Transition state stabilizer" evidence="17">
    <location>
        <position position="387"/>
    </location>
</feature>
<evidence type="ECO:0000313" key="19">
    <source>
        <dbReference type="EMBL" id="AAZ97126.1"/>
    </source>
</evidence>
<evidence type="ECO:0000256" key="4">
    <source>
        <dbReference type="ARBA" id="ARBA00012268"/>
    </source>
</evidence>
<feature type="active site" description="Proton donor" evidence="15">
    <location>
        <position position="295"/>
    </location>
</feature>
<dbReference type="UniPathway" id="UPA00299"/>
<dbReference type="SUPFAM" id="SSF51445">
    <property type="entry name" value="(Trans)glycosidases"/>
    <property type="match status" value="1"/>
</dbReference>
<dbReference type="CAZy" id="GH13">
    <property type="family name" value="Glycoside Hydrolase Family 13"/>
</dbReference>
<evidence type="ECO:0000313" key="20">
    <source>
        <dbReference type="Proteomes" id="UP000008291"/>
    </source>
</evidence>
<feature type="binding site" evidence="16">
    <location>
        <begin position="386"/>
        <end position="391"/>
    </location>
    <ligand>
        <name>substrate</name>
    </ligand>
</feature>
<evidence type="ECO:0000256" key="11">
    <source>
        <dbReference type="ARBA" id="ARBA00033284"/>
    </source>
</evidence>
<evidence type="ECO:0000256" key="3">
    <source>
        <dbReference type="ARBA" id="ARBA00008061"/>
    </source>
</evidence>
<comment type="pathway">
    <text evidence="2 14">Glycan biosynthesis; trehalose biosynthesis.</text>
</comment>
<dbReference type="GO" id="GO:0005992">
    <property type="term" value="P:trehalose biosynthetic process"/>
    <property type="evidence" value="ECO:0007669"/>
    <property type="project" value="UniProtKB-UniRule"/>
</dbReference>
<name>Q3SJM8_THIDA</name>
<dbReference type="PANTHER" id="PTHR43651">
    <property type="entry name" value="1,4-ALPHA-GLUCAN-BRANCHING ENZYME"/>
    <property type="match status" value="1"/>
</dbReference>
<dbReference type="InterPro" id="IPR013783">
    <property type="entry name" value="Ig-like_fold"/>
</dbReference>
<evidence type="ECO:0000256" key="12">
    <source>
        <dbReference type="ARBA" id="ARBA00034013"/>
    </source>
</evidence>
<evidence type="ECO:0000256" key="13">
    <source>
        <dbReference type="NCBIfam" id="TIGR02402"/>
    </source>
</evidence>
<dbReference type="CAZy" id="CBM48">
    <property type="family name" value="Carbohydrate-Binding Module Family 48"/>
</dbReference>
<dbReference type="SMART" id="SM00642">
    <property type="entry name" value="Aamy"/>
    <property type="match status" value="1"/>
</dbReference>
<reference evidence="19 20" key="1">
    <citation type="journal article" date="2006" name="J. Bacteriol.">
        <title>The genome sequence of the obligately chemolithoautotrophic, facultatively anaerobic bacterium Thiobacillus denitrificans.</title>
        <authorList>
            <person name="Beller H.R."/>
            <person name="Chain P.S."/>
            <person name="Letain T.E."/>
            <person name="Chakicherla A."/>
            <person name="Larimer F.W."/>
            <person name="Richardson P.M."/>
            <person name="Coleman M.A."/>
            <person name="Wood A.P."/>
            <person name="Kelly D.P."/>
        </authorList>
    </citation>
    <scope>NUCLEOTIDE SEQUENCE [LARGE SCALE GENOMIC DNA]</scope>
    <source>
        <strain evidence="19 20">ATCC 25259</strain>
    </source>
</reference>
<evidence type="ECO:0000256" key="14">
    <source>
        <dbReference type="PIRNR" id="PIRNR006337"/>
    </source>
</evidence>
<evidence type="ECO:0000256" key="1">
    <source>
        <dbReference type="ARBA" id="ARBA00004496"/>
    </source>
</evidence>
<dbReference type="Proteomes" id="UP000008291">
    <property type="component" value="Chromosome"/>
</dbReference>
<proteinExistence type="inferred from homology"/>
<evidence type="ECO:0000256" key="2">
    <source>
        <dbReference type="ARBA" id="ARBA00005199"/>
    </source>
</evidence>
<dbReference type="InterPro" id="IPR022567">
    <property type="entry name" value="DUF3459"/>
</dbReference>
<feature type="active site" description="Nucleophile" evidence="15">
    <location>
        <position position="259"/>
    </location>
</feature>
<dbReference type="EMBL" id="CP000116">
    <property type="protein sequence ID" value="AAZ97126.1"/>
    <property type="molecule type" value="Genomic_DNA"/>
</dbReference>
<dbReference type="CDD" id="cd11325">
    <property type="entry name" value="AmyAc_GTHase"/>
    <property type="match status" value="1"/>
</dbReference>
<keyword evidence="7 14" id="KW-0378">Hydrolase</keyword>
<accession>Q3SJM8</accession>
<evidence type="ECO:0000256" key="7">
    <source>
        <dbReference type="ARBA" id="ARBA00022801"/>
    </source>
</evidence>
<organism evidence="19 20">
    <name type="scientific">Thiobacillus denitrificans (strain ATCC 25259 / T1)</name>
    <dbReference type="NCBI Taxonomy" id="292415"/>
    <lineage>
        <taxon>Bacteria</taxon>
        <taxon>Pseudomonadati</taxon>
        <taxon>Pseudomonadota</taxon>
        <taxon>Betaproteobacteria</taxon>
        <taxon>Nitrosomonadales</taxon>
        <taxon>Thiobacillaceae</taxon>
        <taxon>Thiobacillus</taxon>
    </lineage>
</organism>
<dbReference type="PANTHER" id="PTHR43651:SF11">
    <property type="entry name" value="MALTO-OLIGOSYLTREHALOSE TREHALOHYDROLASE"/>
    <property type="match status" value="1"/>
</dbReference>
<dbReference type="Gene3D" id="3.20.20.80">
    <property type="entry name" value="Glycosidases"/>
    <property type="match status" value="1"/>
</dbReference>
<dbReference type="CDD" id="cd02853">
    <property type="entry name" value="E_set_MTHase_like_N"/>
    <property type="match status" value="1"/>
</dbReference>
<dbReference type="eggNOG" id="COG0296">
    <property type="taxonomic scope" value="Bacteria"/>
</dbReference>
<dbReference type="Gene3D" id="1.10.10.760">
    <property type="entry name" value="E-set domains of sugar-utilizing enzymes"/>
    <property type="match status" value="1"/>
</dbReference>
<dbReference type="InterPro" id="IPR017853">
    <property type="entry name" value="GH"/>
</dbReference>
<dbReference type="EC" id="3.2.1.141" evidence="4 13"/>
<feature type="domain" description="Glycosyl hydrolase family 13 catalytic" evidence="18">
    <location>
        <begin position="112"/>
        <end position="453"/>
    </location>
</feature>
<dbReference type="Pfam" id="PF00128">
    <property type="entry name" value="Alpha-amylase"/>
    <property type="match status" value="1"/>
</dbReference>
<dbReference type="STRING" id="292415.Tbd_1173"/>
<dbReference type="InterPro" id="IPR014756">
    <property type="entry name" value="Ig_E-set"/>
</dbReference>
<gene>
    <name evidence="19" type="ordered locus">Tbd_1173</name>
</gene>
<protein>
    <recommendedName>
        <fullName evidence="5 13">Malto-oligosyltrehalose trehalohydrolase</fullName>
        <shortName evidence="14">MTHase</shortName>
        <ecNumber evidence="4 13">3.2.1.141</ecNumber>
    </recommendedName>
    <alternativeName>
        <fullName evidence="11 14">4-alpha-D-((1-&gt;4)-alpha-D-glucano)trehalose trehalohydrolase</fullName>
    </alternativeName>
    <alternativeName>
        <fullName evidence="10 14">Maltooligosyl trehalose trehalohydrolase</fullName>
    </alternativeName>
</protein>
<keyword evidence="9 14" id="KW-0326">Glycosidase</keyword>
<evidence type="ECO:0000256" key="9">
    <source>
        <dbReference type="ARBA" id="ARBA00023295"/>
    </source>
</evidence>
<evidence type="ECO:0000256" key="10">
    <source>
        <dbReference type="ARBA" id="ARBA00032057"/>
    </source>
</evidence>
<comment type="similarity">
    <text evidence="3 14">Belongs to the glycosyl hydrolase 13 family.</text>
</comment>
<dbReference type="Gene3D" id="2.60.40.10">
    <property type="entry name" value="Immunoglobulins"/>
    <property type="match status" value="1"/>
</dbReference>
<evidence type="ECO:0000259" key="18">
    <source>
        <dbReference type="SMART" id="SM00642"/>
    </source>
</evidence>
<dbReference type="InterPro" id="IPR006047">
    <property type="entry name" value="GH13_cat_dom"/>
</dbReference>
<dbReference type="InterPro" id="IPR012768">
    <property type="entry name" value="Trehalose_TreZ"/>
</dbReference>
<evidence type="ECO:0000256" key="8">
    <source>
        <dbReference type="ARBA" id="ARBA00023277"/>
    </source>
</evidence>
<dbReference type="InterPro" id="IPR044901">
    <property type="entry name" value="Trehalose_TreZ_E-set_sf"/>
</dbReference>
<feature type="binding site" evidence="16">
    <location>
        <begin position="315"/>
        <end position="319"/>
    </location>
    <ligand>
        <name>substrate</name>
    </ligand>
</feature>
<comment type="catalytic activity">
    <reaction evidence="12 14">
        <text>hydrolysis of (1-&gt;4)-alpha-D-glucosidic linkage in 4-alpha-D-[(1-&gt;4)-alpha-D-glucanosyl]n trehalose to yield trehalose and (1-&gt;4)-alpha-D-glucan.</text>
        <dbReference type="EC" id="3.2.1.141"/>
    </reaction>
</comment>
<keyword evidence="20" id="KW-1185">Reference proteome</keyword>
<dbReference type="GO" id="GO:0033942">
    <property type="term" value="F:4-alpha-D-(1-&gt;4)-alpha-D-glucanotrehalose trehalohydrolase activity"/>
    <property type="evidence" value="ECO:0007669"/>
    <property type="project" value="UniProtKB-EC"/>
</dbReference>
<dbReference type="HOGENOM" id="CLU_020726_0_0_4"/>